<dbReference type="eggNOG" id="ENOG502TATS">
    <property type="taxonomic scope" value="Eukaryota"/>
</dbReference>
<dbReference type="AlphaFoldDB" id="V5E779"/>
<dbReference type="RefSeq" id="XP_016291110.1">
    <property type="nucleotide sequence ID" value="XM_016437557.1"/>
</dbReference>
<feature type="chain" id="PRO_5004732171" evidence="1">
    <location>
        <begin position="19"/>
        <end position="159"/>
    </location>
</feature>
<reference evidence="3" key="1">
    <citation type="journal article" date="2013" name="Genome Announc.">
        <title>Draft genome sequence of Pseudozyma brasiliensis sp. nov. strain GHG001, a high producer of endo-1,4-xylanase isolated from an insect pest of sugarcane.</title>
        <authorList>
            <person name="Oliveira J.V.D.C."/>
            <person name="dos Santos R.A.C."/>
            <person name="Borges T.A."/>
            <person name="Riano-Pachon D.M."/>
            <person name="Goldman G.H."/>
        </authorList>
    </citation>
    <scope>NUCLEOTIDE SEQUENCE [LARGE SCALE GENOMIC DNA]</scope>
    <source>
        <strain evidence="3">GHG001</strain>
    </source>
</reference>
<name>V5E779_KALBG</name>
<organism evidence="2 3">
    <name type="scientific">Kalmanozyma brasiliensis (strain GHG001)</name>
    <name type="common">Yeast</name>
    <name type="synonym">Pseudozyma brasiliensis</name>
    <dbReference type="NCBI Taxonomy" id="1365824"/>
    <lineage>
        <taxon>Eukaryota</taxon>
        <taxon>Fungi</taxon>
        <taxon>Dikarya</taxon>
        <taxon>Basidiomycota</taxon>
        <taxon>Ustilaginomycotina</taxon>
        <taxon>Ustilaginomycetes</taxon>
        <taxon>Ustilaginales</taxon>
        <taxon>Ustilaginaceae</taxon>
        <taxon>Kalmanozyma</taxon>
    </lineage>
</organism>
<keyword evidence="1" id="KW-0732">Signal</keyword>
<keyword evidence="3" id="KW-1185">Reference proteome</keyword>
<evidence type="ECO:0000313" key="3">
    <source>
        <dbReference type="Proteomes" id="UP000019377"/>
    </source>
</evidence>
<dbReference type="OrthoDB" id="2548597at2759"/>
<proteinExistence type="predicted"/>
<dbReference type="Proteomes" id="UP000019377">
    <property type="component" value="Unassembled WGS sequence"/>
</dbReference>
<protein>
    <submittedName>
        <fullName evidence="2">Uncharacterized protein</fullName>
    </submittedName>
</protein>
<sequence length="159" mass="17287">MLALNLFLIVLRLFGAQAVPAKQPSKSLFDNSLHGQTEYDRYCTSAPQPDLAPHACFTIHDDITTAAHSASHAKLGYASSSGQDFVVVAPTTGDSKVEFFASGFWIQVRFSHSIGCARVAVWAPTRSDGRRKGDEQDAALEPFLNGVHCTNADRSMFNL</sequence>
<dbReference type="OMA" id="HACFTIH"/>
<evidence type="ECO:0000313" key="2">
    <source>
        <dbReference type="EMBL" id="EST06121.1"/>
    </source>
</evidence>
<dbReference type="EMBL" id="KI545873">
    <property type="protein sequence ID" value="EST06121.1"/>
    <property type="molecule type" value="Genomic_DNA"/>
</dbReference>
<evidence type="ECO:0000256" key="1">
    <source>
        <dbReference type="SAM" id="SignalP"/>
    </source>
</evidence>
<accession>V5E779</accession>
<feature type="signal peptide" evidence="1">
    <location>
        <begin position="1"/>
        <end position="18"/>
    </location>
</feature>
<dbReference type="GeneID" id="27420235"/>
<dbReference type="HOGENOM" id="CLU_1636681_0_0_1"/>
<gene>
    <name evidence="2" type="ORF">PSEUBRA_SCAF3g03620</name>
</gene>